<feature type="compositionally biased region" description="Polar residues" evidence="1">
    <location>
        <begin position="18"/>
        <end position="29"/>
    </location>
</feature>
<dbReference type="EMBL" id="JASCZI010151753">
    <property type="protein sequence ID" value="MED6174316.1"/>
    <property type="molecule type" value="Genomic_DNA"/>
</dbReference>
<feature type="region of interest" description="Disordered" evidence="1">
    <location>
        <begin position="1"/>
        <end position="43"/>
    </location>
</feature>
<feature type="region of interest" description="Disordered" evidence="1">
    <location>
        <begin position="142"/>
        <end position="163"/>
    </location>
</feature>
<dbReference type="Proteomes" id="UP001341840">
    <property type="component" value="Unassembled WGS sequence"/>
</dbReference>
<name>A0ABU6VL58_9FABA</name>
<reference evidence="2 3" key="1">
    <citation type="journal article" date="2023" name="Plants (Basel)">
        <title>Bridging the Gap: Combining Genomics and Transcriptomics Approaches to Understand Stylosanthes scabra, an Orphan Legume from the Brazilian Caatinga.</title>
        <authorList>
            <person name="Ferreira-Neto J.R.C."/>
            <person name="da Silva M.D."/>
            <person name="Binneck E."/>
            <person name="de Melo N.F."/>
            <person name="da Silva R.H."/>
            <person name="de Melo A.L.T.M."/>
            <person name="Pandolfi V."/>
            <person name="Bustamante F.O."/>
            <person name="Brasileiro-Vidal A.C."/>
            <person name="Benko-Iseppon A.M."/>
        </authorList>
    </citation>
    <scope>NUCLEOTIDE SEQUENCE [LARGE SCALE GENOMIC DNA]</scope>
    <source>
        <tissue evidence="2">Leaves</tissue>
    </source>
</reference>
<comment type="caution">
    <text evidence="2">The sequence shown here is derived from an EMBL/GenBank/DDBJ whole genome shotgun (WGS) entry which is preliminary data.</text>
</comment>
<evidence type="ECO:0000313" key="3">
    <source>
        <dbReference type="Proteomes" id="UP001341840"/>
    </source>
</evidence>
<evidence type="ECO:0000313" key="2">
    <source>
        <dbReference type="EMBL" id="MED6174316.1"/>
    </source>
</evidence>
<accession>A0ABU6VL58</accession>
<sequence length="188" mass="19435">MGINSALGQKSVGPKKPQGNSNPHGPQGSNKHHGPHGKQVSIMGAGHRKNRPMSLQNSLSFAPRFLYASRFLDTDHICAILFIQATPPYVGRILYQTPPVSPPFNSGGGVLLQHSRISIAAAQGTIPCSHAQPAEVLKGGLGAFSLPNPPSDSGGSVPQQTGGTSLVAVEGGELRPPVQPSSATTVTL</sequence>
<keyword evidence="3" id="KW-1185">Reference proteome</keyword>
<gene>
    <name evidence="2" type="ORF">PIB30_067943</name>
</gene>
<protein>
    <submittedName>
        <fullName evidence="2">Uncharacterized protein</fullName>
    </submittedName>
</protein>
<evidence type="ECO:0000256" key="1">
    <source>
        <dbReference type="SAM" id="MobiDB-lite"/>
    </source>
</evidence>
<feature type="region of interest" description="Disordered" evidence="1">
    <location>
        <begin position="169"/>
        <end position="188"/>
    </location>
</feature>
<organism evidence="2 3">
    <name type="scientific">Stylosanthes scabra</name>
    <dbReference type="NCBI Taxonomy" id="79078"/>
    <lineage>
        <taxon>Eukaryota</taxon>
        <taxon>Viridiplantae</taxon>
        <taxon>Streptophyta</taxon>
        <taxon>Embryophyta</taxon>
        <taxon>Tracheophyta</taxon>
        <taxon>Spermatophyta</taxon>
        <taxon>Magnoliopsida</taxon>
        <taxon>eudicotyledons</taxon>
        <taxon>Gunneridae</taxon>
        <taxon>Pentapetalae</taxon>
        <taxon>rosids</taxon>
        <taxon>fabids</taxon>
        <taxon>Fabales</taxon>
        <taxon>Fabaceae</taxon>
        <taxon>Papilionoideae</taxon>
        <taxon>50 kb inversion clade</taxon>
        <taxon>dalbergioids sensu lato</taxon>
        <taxon>Dalbergieae</taxon>
        <taxon>Pterocarpus clade</taxon>
        <taxon>Stylosanthes</taxon>
    </lineage>
</organism>
<feature type="compositionally biased region" description="Polar residues" evidence="1">
    <location>
        <begin position="151"/>
        <end position="163"/>
    </location>
</feature>
<proteinExistence type="predicted"/>